<keyword evidence="6" id="KW-1133">Transmembrane helix</keyword>
<evidence type="ECO:0000256" key="1">
    <source>
        <dbReference type="ARBA" id="ARBA00004409"/>
    </source>
</evidence>
<dbReference type="PANTHER" id="PTHR14043:SF2">
    <property type="entry name" value="HOMEOBOX PROTEIN CUT"/>
    <property type="match status" value="1"/>
</dbReference>
<evidence type="ECO:0000256" key="8">
    <source>
        <dbReference type="ARBA" id="ARBA00023054"/>
    </source>
</evidence>
<name>A0A9P6RKA1_9FUNG</name>
<evidence type="ECO:0000256" key="4">
    <source>
        <dbReference type="ARBA" id="ARBA00022448"/>
    </source>
</evidence>
<evidence type="ECO:0000259" key="13">
    <source>
        <dbReference type="Pfam" id="PF25398"/>
    </source>
</evidence>
<evidence type="ECO:0000313" key="14">
    <source>
        <dbReference type="EMBL" id="KAG0321586.1"/>
    </source>
</evidence>
<feature type="compositionally biased region" description="Basic and acidic residues" evidence="11">
    <location>
        <begin position="601"/>
        <end position="616"/>
    </location>
</feature>
<keyword evidence="15" id="KW-1185">Reference proteome</keyword>
<evidence type="ECO:0000256" key="11">
    <source>
        <dbReference type="SAM" id="MobiDB-lite"/>
    </source>
</evidence>
<evidence type="ECO:0000256" key="6">
    <source>
        <dbReference type="ARBA" id="ARBA00022989"/>
    </source>
</evidence>
<dbReference type="Pfam" id="PF25398">
    <property type="entry name" value="CUX1_N"/>
    <property type="match status" value="1"/>
</dbReference>
<sequence length="815" mass="91138">MADATFDFLGEAGIGAAAPAWDAAALSSSQANGTLKEEEDAFAAAISVWRGIQLPVIQQEMDNQSVELLEQQQQSLAGRKRLAELTREFKKVPDQEKLQQFKLLLKAYQGEIDAITKREKATSQAFLGVYNALGQAPDPAKLLQVAADQTTKLDEISALQAENMRLKEDNNSLNKQMTNLRSMSSNATKLQQRLTRLETKQEETIQEKVREKEQAFREEWEEKIRSAKEREHDLQRQLSQAKDQLRTLKHTNDSTQATLVDHSQKYEEEVVAKLAELDIVLLDYERANTRISELEGQNELLRNQLDNVQGRGVDLERAATLEQTIESQDAELQTLTTALENLKTSSKKQLSTMERKTLTLQREFQEKADELEVTRRKLDQYKDYESVKSELEVLKYIEFSGSRGGDADDDWDERVLTLANKNLEKPLEVLLMEKNRKLENEYTELKVHHQSVADQLTDIQNRFDVATRQLDQQTQVIQSMEEDITRLNQSSSGIVGAGVSALAGNGPTGGYFVGAPGSNPGISGGSASGYWNPTSPSFGKVSSSGDIIGGVALDPILPNTQRTSGFPTSPLLKPDSLTPLATPTPGDHSNSSGILPIITSQRDRFRQRNSELEEQLRQQSEQISNLRNENSQLQRDSLKMYEKVKYMQSYRTDTSSGSGFGVGVGGGGHAAAGSAAPSAMVDYTSPFRSGIVDRSGAGGGSNQYKKDDGDDMQMQSLDPTDRYRNMYEESMNPFEAFHKKEESRRFNSMTSADKAMLTMSRMVLTNKWTRSMLVAYTMGLHFLMMIMLYKMSAWEECRHDHETPNDANPMLPSDD</sequence>
<dbReference type="GO" id="GO:0000139">
    <property type="term" value="C:Golgi membrane"/>
    <property type="evidence" value="ECO:0007669"/>
    <property type="project" value="UniProtKB-SubCell"/>
</dbReference>
<dbReference type="Proteomes" id="UP000738325">
    <property type="component" value="Unassembled WGS sequence"/>
</dbReference>
<comment type="subcellular location">
    <subcellularLocation>
        <location evidence="1">Golgi apparatus membrane</location>
        <topology evidence="1">Single-pass type IV membrane protein</topology>
    </subcellularLocation>
</comment>
<organism evidence="14 15">
    <name type="scientific">Dissophora globulifera</name>
    <dbReference type="NCBI Taxonomy" id="979702"/>
    <lineage>
        <taxon>Eukaryota</taxon>
        <taxon>Fungi</taxon>
        <taxon>Fungi incertae sedis</taxon>
        <taxon>Mucoromycota</taxon>
        <taxon>Mortierellomycotina</taxon>
        <taxon>Mortierellomycetes</taxon>
        <taxon>Mortierellales</taxon>
        <taxon>Mortierellaceae</taxon>
        <taxon>Dissophora</taxon>
    </lineage>
</organism>
<dbReference type="EMBL" id="JAAAIP010000238">
    <property type="protein sequence ID" value="KAG0321586.1"/>
    <property type="molecule type" value="Genomic_DNA"/>
</dbReference>
<keyword evidence="7" id="KW-0333">Golgi apparatus</keyword>
<evidence type="ECO:0000256" key="2">
    <source>
        <dbReference type="ARBA" id="ARBA00006415"/>
    </source>
</evidence>
<keyword evidence="5" id="KW-0812">Transmembrane</keyword>
<dbReference type="Pfam" id="PF08172">
    <property type="entry name" value="CASP_C"/>
    <property type="match status" value="1"/>
</dbReference>
<dbReference type="PANTHER" id="PTHR14043">
    <property type="entry name" value="CCAAT DISPLACEMENT PROTEIN-RELATED"/>
    <property type="match status" value="1"/>
</dbReference>
<comment type="similarity">
    <text evidence="2">Belongs to the CASP family.</text>
</comment>
<evidence type="ECO:0000259" key="12">
    <source>
        <dbReference type="Pfam" id="PF08172"/>
    </source>
</evidence>
<dbReference type="AlphaFoldDB" id="A0A9P6RKA1"/>
<feature type="domain" description="CASP C-terminal" evidence="12">
    <location>
        <begin position="587"/>
        <end position="793"/>
    </location>
</feature>
<gene>
    <name evidence="14" type="ORF">BGZ99_003801</name>
</gene>
<feature type="coiled-coil region" evidence="10">
    <location>
        <begin position="435"/>
        <end position="490"/>
    </location>
</feature>
<feature type="coiled-coil region" evidence="10">
    <location>
        <begin position="156"/>
        <end position="258"/>
    </location>
</feature>
<keyword evidence="8 10" id="KW-0175">Coiled coil</keyword>
<feature type="coiled-coil region" evidence="10">
    <location>
        <begin position="284"/>
        <end position="345"/>
    </location>
</feature>
<evidence type="ECO:0000256" key="7">
    <source>
        <dbReference type="ARBA" id="ARBA00023034"/>
    </source>
</evidence>
<keyword evidence="4" id="KW-0813">Transport</keyword>
<proteinExistence type="inferred from homology"/>
<evidence type="ECO:0000313" key="15">
    <source>
        <dbReference type="Proteomes" id="UP000738325"/>
    </source>
</evidence>
<evidence type="ECO:0000256" key="3">
    <source>
        <dbReference type="ARBA" id="ARBA00018691"/>
    </source>
</evidence>
<accession>A0A9P6RKA1</accession>
<keyword evidence="9" id="KW-0472">Membrane</keyword>
<evidence type="ECO:0000256" key="10">
    <source>
        <dbReference type="SAM" id="Coils"/>
    </source>
</evidence>
<feature type="domain" description="Cux N-terminal" evidence="13">
    <location>
        <begin position="38"/>
        <end position="150"/>
    </location>
</feature>
<feature type="region of interest" description="Disordered" evidence="11">
    <location>
        <begin position="692"/>
        <end position="716"/>
    </location>
</feature>
<evidence type="ECO:0000256" key="9">
    <source>
        <dbReference type="ARBA" id="ARBA00023136"/>
    </source>
</evidence>
<comment type="caution">
    <text evidence="14">The sequence shown here is derived from an EMBL/GenBank/DDBJ whole genome shotgun (WGS) entry which is preliminary data.</text>
</comment>
<protein>
    <recommendedName>
        <fullName evidence="3">Protein CASP</fullName>
    </recommendedName>
</protein>
<feature type="region of interest" description="Disordered" evidence="11">
    <location>
        <begin position="559"/>
        <end position="623"/>
    </location>
</feature>
<dbReference type="InterPro" id="IPR057476">
    <property type="entry name" value="Cux_N"/>
</dbReference>
<dbReference type="GO" id="GO:0006891">
    <property type="term" value="P:intra-Golgi vesicle-mediated transport"/>
    <property type="evidence" value="ECO:0007669"/>
    <property type="project" value="InterPro"/>
</dbReference>
<dbReference type="InterPro" id="IPR012955">
    <property type="entry name" value="CASP_C"/>
</dbReference>
<dbReference type="OrthoDB" id="10257567at2759"/>
<evidence type="ECO:0000256" key="5">
    <source>
        <dbReference type="ARBA" id="ARBA00022692"/>
    </source>
</evidence>
<reference evidence="14" key="1">
    <citation type="journal article" date="2020" name="Fungal Divers.">
        <title>Resolving the Mortierellaceae phylogeny through synthesis of multi-gene phylogenetics and phylogenomics.</title>
        <authorList>
            <person name="Vandepol N."/>
            <person name="Liber J."/>
            <person name="Desiro A."/>
            <person name="Na H."/>
            <person name="Kennedy M."/>
            <person name="Barry K."/>
            <person name="Grigoriev I.V."/>
            <person name="Miller A.N."/>
            <person name="O'Donnell K."/>
            <person name="Stajich J.E."/>
            <person name="Bonito G."/>
        </authorList>
    </citation>
    <scope>NUCLEOTIDE SEQUENCE</scope>
    <source>
        <strain evidence="14">REB-010B</strain>
    </source>
</reference>